<comment type="caution">
    <text evidence="2">The sequence shown here is derived from an EMBL/GenBank/DDBJ whole genome shotgun (WGS) entry which is preliminary data.</text>
</comment>
<dbReference type="EMBL" id="JWZX01003361">
    <property type="protein sequence ID" value="KOO21469.1"/>
    <property type="molecule type" value="Genomic_DNA"/>
</dbReference>
<gene>
    <name evidence="2" type="ORF">Ctob_001531</name>
</gene>
<feature type="compositionally biased region" description="Low complexity" evidence="1">
    <location>
        <begin position="8"/>
        <end position="27"/>
    </location>
</feature>
<evidence type="ECO:0000313" key="3">
    <source>
        <dbReference type="Proteomes" id="UP000037460"/>
    </source>
</evidence>
<dbReference type="AlphaFoldDB" id="A0A0M0J4G1"/>
<proteinExistence type="predicted"/>
<dbReference type="Proteomes" id="UP000037460">
    <property type="component" value="Unassembled WGS sequence"/>
</dbReference>
<sequence length="166" mass="16820">MDGNLDLPSASRLPAPEAAAAAPFAASPADSIPTAAALIRRRSLEGSQVGSPRSIDVVTDEAAQRRATGDLLDVATGSMSLVKEPLKEQPMASTKPAVAAKSPALTPPRAMRSHCSSSSAHTAALVACGPRSDADPNAEAEAEMDTVAMAAAGAEAKSEGPRHAQR</sequence>
<evidence type="ECO:0000313" key="2">
    <source>
        <dbReference type="EMBL" id="KOO21469.1"/>
    </source>
</evidence>
<evidence type="ECO:0000256" key="1">
    <source>
        <dbReference type="SAM" id="MobiDB-lite"/>
    </source>
</evidence>
<feature type="region of interest" description="Disordered" evidence="1">
    <location>
        <begin position="1"/>
        <end position="27"/>
    </location>
</feature>
<name>A0A0M0J4G1_9EUKA</name>
<feature type="region of interest" description="Disordered" evidence="1">
    <location>
        <begin position="84"/>
        <end position="117"/>
    </location>
</feature>
<organism evidence="2 3">
    <name type="scientific">Chrysochromulina tobinii</name>
    <dbReference type="NCBI Taxonomy" id="1460289"/>
    <lineage>
        <taxon>Eukaryota</taxon>
        <taxon>Haptista</taxon>
        <taxon>Haptophyta</taxon>
        <taxon>Prymnesiophyceae</taxon>
        <taxon>Prymnesiales</taxon>
        <taxon>Chrysochromulinaceae</taxon>
        <taxon>Chrysochromulina</taxon>
    </lineage>
</organism>
<reference evidence="3" key="1">
    <citation type="journal article" date="2015" name="PLoS Genet.">
        <title>Genome Sequence and Transcriptome Analyses of Chrysochromulina tobin: Metabolic Tools for Enhanced Algal Fitness in the Prominent Order Prymnesiales (Haptophyceae).</title>
        <authorList>
            <person name="Hovde B.T."/>
            <person name="Deodato C.R."/>
            <person name="Hunsperger H.M."/>
            <person name="Ryken S.A."/>
            <person name="Yost W."/>
            <person name="Jha R.K."/>
            <person name="Patterson J."/>
            <person name="Monnat R.J. Jr."/>
            <person name="Barlow S.B."/>
            <person name="Starkenburg S.R."/>
            <person name="Cattolico R.A."/>
        </authorList>
    </citation>
    <scope>NUCLEOTIDE SEQUENCE</scope>
    <source>
        <strain evidence="3">CCMP291</strain>
    </source>
</reference>
<protein>
    <submittedName>
        <fullName evidence="2">Uncharacterized protein</fullName>
    </submittedName>
</protein>
<accession>A0A0M0J4G1</accession>
<keyword evidence="3" id="KW-1185">Reference proteome</keyword>